<evidence type="ECO:0000256" key="7">
    <source>
        <dbReference type="ARBA" id="ARBA00022840"/>
    </source>
</evidence>
<evidence type="ECO:0000256" key="9">
    <source>
        <dbReference type="ARBA" id="ARBA00023098"/>
    </source>
</evidence>
<dbReference type="Pfam" id="PF00781">
    <property type="entry name" value="DAGK_cat"/>
    <property type="match status" value="1"/>
</dbReference>
<dbReference type="InterPro" id="IPR001206">
    <property type="entry name" value="Diacylglycerol_kinase_cat_dom"/>
</dbReference>
<dbReference type="InterPro" id="IPR050187">
    <property type="entry name" value="Lipid_Phosphate_FormReg"/>
</dbReference>
<keyword evidence="3" id="KW-0808">Transferase</keyword>
<evidence type="ECO:0000256" key="1">
    <source>
        <dbReference type="ARBA" id="ARBA00001946"/>
    </source>
</evidence>
<sequence>MNKTHQTKWTLLLNPHAGGGRGKRDLDQIEKLLQSQGFLYSLIISEYPKHAIQLAKHAVENGCRHLIVAGGDGTLNEVVNGVFLQKVISPEQVLVGMIPVGTGNDWIKTFGIPNSYTNAIEKIEERKTFFQDVGKLTYTQNGVEKQRYFSNMAGFGFDALTAQKANSLKEKGRSGMLVYLQSLLAAFLQYKVQNVKIVIDKDPLEELLFSLSVAIGKYNGGGMKQAPNAIPNNGIFEVAVIKKIGFWGIVRNLAGLYSGSYIEDSRVACFRAKQVLISSPTDLAGEVDGEALGESQFHIEILPQKLQVIVGNLQ</sequence>
<dbReference type="GO" id="GO:0046872">
    <property type="term" value="F:metal ion binding"/>
    <property type="evidence" value="ECO:0007669"/>
    <property type="project" value="UniProtKB-KW"/>
</dbReference>
<keyword evidence="10" id="KW-0594">Phospholipid biosynthesis</keyword>
<dbReference type="InterPro" id="IPR016064">
    <property type="entry name" value="NAD/diacylglycerol_kinase_sf"/>
</dbReference>
<evidence type="ECO:0000256" key="5">
    <source>
        <dbReference type="ARBA" id="ARBA00022741"/>
    </source>
</evidence>
<comment type="cofactor">
    <cofactor evidence="1">
        <name>Mg(2+)</name>
        <dbReference type="ChEBI" id="CHEBI:18420"/>
    </cofactor>
</comment>
<dbReference type="GO" id="GO:0016301">
    <property type="term" value="F:kinase activity"/>
    <property type="evidence" value="ECO:0007669"/>
    <property type="project" value="UniProtKB-KW"/>
</dbReference>
<keyword evidence="11" id="KW-1208">Phospholipid metabolism</keyword>
<protein>
    <submittedName>
        <fullName evidence="13">Diacylglycerol kinase family lipid kinase</fullName>
    </submittedName>
</protein>
<dbReference type="EMBL" id="JAPOHD010000069">
    <property type="protein sequence ID" value="MCY1723556.1"/>
    <property type="molecule type" value="Genomic_DNA"/>
</dbReference>
<keyword evidence="5" id="KW-0547">Nucleotide-binding</keyword>
<dbReference type="Pfam" id="PF19279">
    <property type="entry name" value="YegS_C"/>
    <property type="match status" value="1"/>
</dbReference>
<dbReference type="Proteomes" id="UP001145087">
    <property type="component" value="Unassembled WGS sequence"/>
</dbReference>
<name>A0A9X3J9G3_9BACT</name>
<gene>
    <name evidence="13" type="ORF">OU798_24610</name>
</gene>
<evidence type="ECO:0000256" key="6">
    <source>
        <dbReference type="ARBA" id="ARBA00022777"/>
    </source>
</evidence>
<feature type="domain" description="DAGKc" evidence="12">
    <location>
        <begin position="4"/>
        <end position="140"/>
    </location>
</feature>
<dbReference type="PROSITE" id="PS50146">
    <property type="entry name" value="DAGK"/>
    <property type="match status" value="1"/>
</dbReference>
<evidence type="ECO:0000256" key="8">
    <source>
        <dbReference type="ARBA" id="ARBA00022842"/>
    </source>
</evidence>
<dbReference type="PANTHER" id="PTHR12358:SF106">
    <property type="entry name" value="LIPID KINASE YEGS"/>
    <property type="match status" value="1"/>
</dbReference>
<dbReference type="InterPro" id="IPR017438">
    <property type="entry name" value="ATP-NAD_kinase_N"/>
</dbReference>
<dbReference type="Gene3D" id="3.40.50.10330">
    <property type="entry name" value="Probable inorganic polyphosphate/atp-NAD kinase, domain 1"/>
    <property type="match status" value="1"/>
</dbReference>
<evidence type="ECO:0000256" key="2">
    <source>
        <dbReference type="ARBA" id="ARBA00022516"/>
    </source>
</evidence>
<keyword evidence="8" id="KW-0460">Magnesium</keyword>
<dbReference type="GO" id="GO:0005524">
    <property type="term" value="F:ATP binding"/>
    <property type="evidence" value="ECO:0007669"/>
    <property type="project" value="UniProtKB-KW"/>
</dbReference>
<organism evidence="13 14">
    <name type="scientific">Draconibacterium aestuarii</name>
    <dbReference type="NCBI Taxonomy" id="2998507"/>
    <lineage>
        <taxon>Bacteria</taxon>
        <taxon>Pseudomonadati</taxon>
        <taxon>Bacteroidota</taxon>
        <taxon>Bacteroidia</taxon>
        <taxon>Marinilabiliales</taxon>
        <taxon>Prolixibacteraceae</taxon>
        <taxon>Draconibacterium</taxon>
    </lineage>
</organism>
<dbReference type="PANTHER" id="PTHR12358">
    <property type="entry name" value="SPHINGOSINE KINASE"/>
    <property type="match status" value="1"/>
</dbReference>
<evidence type="ECO:0000313" key="14">
    <source>
        <dbReference type="Proteomes" id="UP001145087"/>
    </source>
</evidence>
<evidence type="ECO:0000259" key="12">
    <source>
        <dbReference type="PROSITE" id="PS50146"/>
    </source>
</evidence>
<dbReference type="GO" id="GO:0008654">
    <property type="term" value="P:phospholipid biosynthetic process"/>
    <property type="evidence" value="ECO:0007669"/>
    <property type="project" value="UniProtKB-KW"/>
</dbReference>
<keyword evidence="9" id="KW-0443">Lipid metabolism</keyword>
<keyword evidence="4" id="KW-0479">Metal-binding</keyword>
<dbReference type="GO" id="GO:0005886">
    <property type="term" value="C:plasma membrane"/>
    <property type="evidence" value="ECO:0007669"/>
    <property type="project" value="TreeGrafter"/>
</dbReference>
<reference evidence="13" key="1">
    <citation type="submission" date="2022-11" db="EMBL/GenBank/DDBJ databases">
        <title>Marilongibacter aestuarii gen. nov., sp. nov., isolated from tidal flat sediment.</title>
        <authorList>
            <person name="Jiayan W."/>
        </authorList>
    </citation>
    <scope>NUCLEOTIDE SEQUENCE</scope>
    <source>
        <strain evidence="13">Z1-6</strain>
    </source>
</reference>
<dbReference type="NCBIfam" id="TIGR00147">
    <property type="entry name" value="YegS/Rv2252/BmrU family lipid kinase"/>
    <property type="match status" value="1"/>
</dbReference>
<keyword evidence="2" id="KW-0444">Lipid biosynthesis</keyword>
<dbReference type="AlphaFoldDB" id="A0A9X3J9G3"/>
<keyword evidence="6 13" id="KW-0418">Kinase</keyword>
<dbReference type="SUPFAM" id="SSF111331">
    <property type="entry name" value="NAD kinase/diacylglycerol kinase-like"/>
    <property type="match status" value="1"/>
</dbReference>
<evidence type="ECO:0000256" key="10">
    <source>
        <dbReference type="ARBA" id="ARBA00023209"/>
    </source>
</evidence>
<dbReference type="Gene3D" id="2.60.200.40">
    <property type="match status" value="1"/>
</dbReference>
<dbReference type="SMART" id="SM00046">
    <property type="entry name" value="DAGKc"/>
    <property type="match status" value="1"/>
</dbReference>
<evidence type="ECO:0000256" key="11">
    <source>
        <dbReference type="ARBA" id="ARBA00023264"/>
    </source>
</evidence>
<dbReference type="InterPro" id="IPR045540">
    <property type="entry name" value="YegS/DAGK_C"/>
</dbReference>
<evidence type="ECO:0000256" key="3">
    <source>
        <dbReference type="ARBA" id="ARBA00022679"/>
    </source>
</evidence>
<keyword evidence="7" id="KW-0067">ATP-binding</keyword>
<dbReference type="InterPro" id="IPR005218">
    <property type="entry name" value="Diacylglycerol/lipid_kinase"/>
</dbReference>
<keyword evidence="14" id="KW-1185">Reference proteome</keyword>
<dbReference type="RefSeq" id="WP_343335881.1">
    <property type="nucleotide sequence ID" value="NZ_JAPOHD010000069.1"/>
</dbReference>
<evidence type="ECO:0000256" key="4">
    <source>
        <dbReference type="ARBA" id="ARBA00022723"/>
    </source>
</evidence>
<proteinExistence type="predicted"/>
<comment type="caution">
    <text evidence="13">The sequence shown here is derived from an EMBL/GenBank/DDBJ whole genome shotgun (WGS) entry which is preliminary data.</text>
</comment>
<evidence type="ECO:0000313" key="13">
    <source>
        <dbReference type="EMBL" id="MCY1723556.1"/>
    </source>
</evidence>
<accession>A0A9X3J9G3</accession>